<protein>
    <submittedName>
        <fullName evidence="1">Uncharacterized protein</fullName>
    </submittedName>
</protein>
<dbReference type="Proteomes" id="UP000578531">
    <property type="component" value="Unassembled WGS sequence"/>
</dbReference>
<dbReference type="GeneID" id="59291072"/>
<comment type="caution">
    <text evidence="1">The sequence shown here is derived from an EMBL/GenBank/DDBJ whole genome shotgun (WGS) entry which is preliminary data.</text>
</comment>
<evidence type="ECO:0000313" key="2">
    <source>
        <dbReference type="Proteomes" id="UP000578531"/>
    </source>
</evidence>
<evidence type="ECO:0000313" key="1">
    <source>
        <dbReference type="EMBL" id="KAF6232316.1"/>
    </source>
</evidence>
<keyword evidence="2" id="KW-1185">Reference proteome</keyword>
<gene>
    <name evidence="1" type="ORF">HO173_009421</name>
</gene>
<name>A0A8H6FPH0_9LECA</name>
<dbReference type="EMBL" id="JACCJC010000049">
    <property type="protein sequence ID" value="KAF6232316.1"/>
    <property type="molecule type" value="Genomic_DNA"/>
</dbReference>
<sequence length="63" mass="6963">MATVWSHAAPSGARHMLLLHYIGSFKLSTLSWMSWSQSAIERYVAGTIRLVDLLGYVLVDLAA</sequence>
<proteinExistence type="predicted"/>
<dbReference type="AlphaFoldDB" id="A0A8H6FPH0"/>
<organism evidence="1 2">
    <name type="scientific">Letharia columbiana</name>
    <dbReference type="NCBI Taxonomy" id="112416"/>
    <lineage>
        <taxon>Eukaryota</taxon>
        <taxon>Fungi</taxon>
        <taxon>Dikarya</taxon>
        <taxon>Ascomycota</taxon>
        <taxon>Pezizomycotina</taxon>
        <taxon>Lecanoromycetes</taxon>
        <taxon>OSLEUM clade</taxon>
        <taxon>Lecanoromycetidae</taxon>
        <taxon>Lecanorales</taxon>
        <taxon>Lecanorineae</taxon>
        <taxon>Parmeliaceae</taxon>
        <taxon>Letharia</taxon>
    </lineage>
</organism>
<dbReference type="RefSeq" id="XP_037161745.1">
    <property type="nucleotide sequence ID" value="XM_037311311.1"/>
</dbReference>
<accession>A0A8H6FPH0</accession>
<reference evidence="1 2" key="1">
    <citation type="journal article" date="2020" name="Genomics">
        <title>Complete, high-quality genomes from long-read metagenomic sequencing of two wolf lichen thalli reveals enigmatic genome architecture.</title>
        <authorList>
            <person name="McKenzie S.K."/>
            <person name="Walston R.F."/>
            <person name="Allen J.L."/>
        </authorList>
    </citation>
    <scope>NUCLEOTIDE SEQUENCE [LARGE SCALE GENOMIC DNA]</scope>
    <source>
        <strain evidence="1">WasteWater2</strain>
    </source>
</reference>